<proteinExistence type="predicted"/>
<accession>A8YLS2</accession>
<protein>
    <submittedName>
        <fullName evidence="1">Genome sequencing data, contig C326</fullName>
    </submittedName>
</protein>
<gene>
    <name evidence="1" type="ORF">IPF_1382</name>
</gene>
<dbReference type="AlphaFoldDB" id="A8YLS2"/>
<reference evidence="1" key="1">
    <citation type="submission" date="2007-08" db="EMBL/GenBank/DDBJ databases">
        <authorList>
            <person name="Frangeul L."/>
        </authorList>
    </citation>
    <scope>NUCLEOTIDE SEQUENCE</scope>
    <source>
        <strain evidence="1">PCC 7806</strain>
    </source>
</reference>
<dbReference type="EMBL" id="AM778956">
    <property type="protein sequence ID" value="CAO91140.1"/>
    <property type="molecule type" value="Genomic_DNA"/>
</dbReference>
<organism evidence="1">
    <name type="scientific">Microcystis aeruginosa (strain PCC 7806)</name>
    <dbReference type="NCBI Taxonomy" id="267872"/>
    <lineage>
        <taxon>Bacteria</taxon>
        <taxon>Bacillati</taxon>
        <taxon>Cyanobacteriota</taxon>
        <taxon>Cyanophyceae</taxon>
        <taxon>Oscillatoriophycideae</taxon>
        <taxon>Chroococcales</taxon>
        <taxon>Microcystaceae</taxon>
        <taxon>Microcystis</taxon>
    </lineage>
</organism>
<name>A8YLS2_MICA7</name>
<sequence>MLLVVTEVARQQLWMYQNNKQSIEDRIVSLTQPHIRPIVRGKAGKPGSSLLVMVR</sequence>
<evidence type="ECO:0000313" key="1">
    <source>
        <dbReference type="EMBL" id="CAO91140.1"/>
    </source>
</evidence>